<organism evidence="6 7">
    <name type="scientific">Sulfurospirillum diekertiae</name>
    <dbReference type="NCBI Taxonomy" id="1854492"/>
    <lineage>
        <taxon>Bacteria</taxon>
        <taxon>Pseudomonadati</taxon>
        <taxon>Campylobacterota</taxon>
        <taxon>Epsilonproteobacteria</taxon>
        <taxon>Campylobacterales</taxon>
        <taxon>Sulfurospirillaceae</taxon>
        <taxon>Sulfurospirillum</taxon>
    </lineage>
</organism>
<evidence type="ECO:0000313" key="6">
    <source>
        <dbReference type="EMBL" id="ARU47516.1"/>
    </source>
</evidence>
<dbReference type="GO" id="GO:0000976">
    <property type="term" value="F:transcription cis-regulatory region binding"/>
    <property type="evidence" value="ECO:0007669"/>
    <property type="project" value="TreeGrafter"/>
</dbReference>
<dbReference type="Gene3D" id="1.10.10.10">
    <property type="entry name" value="Winged helix-like DNA-binding domain superfamily/Winged helix DNA-binding domain"/>
    <property type="match status" value="1"/>
</dbReference>
<reference evidence="7" key="1">
    <citation type="submission" date="2017-05" db="EMBL/GenBank/DDBJ databases">
        <title>Dechlorination kinetics govern the competition between two new strains of the genus Sulfurospirillum.</title>
        <authorList>
            <person name="Buttet G.F."/>
            <person name="Murray A.M."/>
            <person name="Goris T."/>
            <person name="Burion M."/>
            <person name="Lin B."/>
            <person name="Rolle M."/>
            <person name="Maillard J."/>
        </authorList>
    </citation>
    <scope>NUCLEOTIDE SEQUENCE [LARGE SCALE GENOMIC DNA]</scope>
    <source>
        <strain evidence="7">SL2-1</strain>
    </source>
</reference>
<dbReference type="InterPro" id="IPR036388">
    <property type="entry name" value="WH-like_DNA-bd_sf"/>
</dbReference>
<evidence type="ECO:0000256" key="4">
    <source>
        <dbReference type="ARBA" id="ARBA00023163"/>
    </source>
</evidence>
<dbReference type="PRINTS" id="PR00039">
    <property type="entry name" value="HTHLYSR"/>
</dbReference>
<dbReference type="PROSITE" id="PS50931">
    <property type="entry name" value="HTH_LYSR"/>
    <property type="match status" value="1"/>
</dbReference>
<gene>
    <name evidence="6" type="ORF">Sdiek1_0333</name>
</gene>
<evidence type="ECO:0000256" key="2">
    <source>
        <dbReference type="ARBA" id="ARBA00023015"/>
    </source>
</evidence>
<evidence type="ECO:0000256" key="1">
    <source>
        <dbReference type="ARBA" id="ARBA00009437"/>
    </source>
</evidence>
<dbReference type="InterPro" id="IPR005119">
    <property type="entry name" value="LysR_subst-bd"/>
</dbReference>
<dbReference type="SUPFAM" id="SSF46785">
    <property type="entry name" value="Winged helix' DNA-binding domain"/>
    <property type="match status" value="1"/>
</dbReference>
<dbReference type="RefSeq" id="WP_087437600.1">
    <property type="nucleotide sequence ID" value="NZ_CP021416.1"/>
</dbReference>
<evidence type="ECO:0000256" key="3">
    <source>
        <dbReference type="ARBA" id="ARBA00023125"/>
    </source>
</evidence>
<dbReference type="SUPFAM" id="SSF53850">
    <property type="entry name" value="Periplasmic binding protein-like II"/>
    <property type="match status" value="1"/>
</dbReference>
<dbReference type="Gene3D" id="3.40.190.290">
    <property type="match status" value="1"/>
</dbReference>
<dbReference type="KEGG" id="suls:Sdiek1_0333"/>
<feature type="domain" description="HTH lysR-type" evidence="5">
    <location>
        <begin position="1"/>
        <end position="58"/>
    </location>
</feature>
<dbReference type="PANTHER" id="PTHR30126">
    <property type="entry name" value="HTH-TYPE TRANSCRIPTIONAL REGULATOR"/>
    <property type="match status" value="1"/>
</dbReference>
<keyword evidence="2" id="KW-0805">Transcription regulation</keyword>
<proteinExistence type="inferred from homology"/>
<protein>
    <submittedName>
        <fullName evidence="6">HTH-type transcriptional regulator CysL</fullName>
    </submittedName>
</protein>
<keyword evidence="4" id="KW-0804">Transcription</keyword>
<dbReference type="InterPro" id="IPR000847">
    <property type="entry name" value="LysR_HTH_N"/>
</dbReference>
<dbReference type="EMBL" id="CP021416">
    <property type="protein sequence ID" value="ARU47516.1"/>
    <property type="molecule type" value="Genomic_DNA"/>
</dbReference>
<keyword evidence="7" id="KW-1185">Reference proteome</keyword>
<dbReference type="PANTHER" id="PTHR30126:SF94">
    <property type="entry name" value="LYSR FAMILY TRANSCRIPTIONAL REGULATOR"/>
    <property type="match status" value="1"/>
</dbReference>
<dbReference type="AlphaFoldDB" id="A0A1Y0HIU8"/>
<keyword evidence="3" id="KW-0238">DNA-binding</keyword>
<sequence length="299" mass="34028">MTFQELRFFYSLCEDSHISNLAQKLGISQSAISLAIKSLEAQIGEQLFDRIGKKLVLNEIGRLFKEKTYSHFRALNDAEDFFKNSKISGILKIASSKTIGDFITPQIVFDFLAQHEEVTIQKDIQNSSQIIQMVKDSTIDIGFIESSCEDADILKEAIGDDQLIVVSGDSCLGDGVFFIDELFHKKWILREKGSGTREVFLDALGEIAKDLTIVMEFSEFEEAKTILLNNPQTITCLSKVAVTNELKRGELFEVSLVNLKIDRSFYLIYHKSKYQSRLFSEFKQFVHAQMSARYKLKSL</sequence>
<dbReference type="Pfam" id="PF03466">
    <property type="entry name" value="LysR_substrate"/>
    <property type="match status" value="1"/>
</dbReference>
<evidence type="ECO:0000313" key="7">
    <source>
        <dbReference type="Proteomes" id="UP000196005"/>
    </source>
</evidence>
<dbReference type="OrthoDB" id="5317428at2"/>
<dbReference type="InterPro" id="IPR036390">
    <property type="entry name" value="WH_DNA-bd_sf"/>
</dbReference>
<accession>A0A1Y0HIU8</accession>
<dbReference type="GO" id="GO:0003700">
    <property type="term" value="F:DNA-binding transcription factor activity"/>
    <property type="evidence" value="ECO:0007669"/>
    <property type="project" value="InterPro"/>
</dbReference>
<name>A0A1Y0HIU8_9BACT</name>
<evidence type="ECO:0000259" key="5">
    <source>
        <dbReference type="PROSITE" id="PS50931"/>
    </source>
</evidence>
<comment type="similarity">
    <text evidence="1">Belongs to the LysR transcriptional regulatory family.</text>
</comment>
<dbReference type="Proteomes" id="UP000196005">
    <property type="component" value="Chromosome"/>
</dbReference>
<dbReference type="Pfam" id="PF00126">
    <property type="entry name" value="HTH_1"/>
    <property type="match status" value="1"/>
</dbReference>